<proteinExistence type="predicted"/>
<feature type="domain" description="SXP/RAL-2 family protein Ani s 5-like cation-binding" evidence="2">
    <location>
        <begin position="41"/>
        <end position="134"/>
    </location>
</feature>
<dbReference type="PANTHER" id="PTHR21593:SF36">
    <property type="entry name" value="DUF148 DOMAIN-CONTAINING PROTEIN-RELATED"/>
    <property type="match status" value="1"/>
</dbReference>
<evidence type="ECO:0000256" key="1">
    <source>
        <dbReference type="SAM" id="SignalP"/>
    </source>
</evidence>
<feature type="chain" id="PRO_5042987178" description="SXP/RAL-2 family protein Ani s 5-like cation-binding domain-containing protein" evidence="1">
    <location>
        <begin position="20"/>
        <end position="162"/>
    </location>
</feature>
<sequence length="162" mass="18752">MTFWSRLLIQFFFISTVAAHGCLFLEELLHPRFLKDVSLKAEKEYDAIFFNESLSVAELKRDIMSWAKEYNVTEQVHGLFNRTKKRMEDMKKNVTMLINDLPAALQNFTGILENENQTLSGIKQSLKALKEEDPPVGCLQRVDVYYKANHAKAWSTSTRTQT</sequence>
<dbReference type="Proteomes" id="UP001331761">
    <property type="component" value="Unassembled WGS sequence"/>
</dbReference>
<evidence type="ECO:0000313" key="3">
    <source>
        <dbReference type="EMBL" id="KAK5982172.1"/>
    </source>
</evidence>
<dbReference type="Pfam" id="PF02520">
    <property type="entry name" value="ANIS5_cation-bd"/>
    <property type="match status" value="1"/>
</dbReference>
<reference evidence="3 4" key="1">
    <citation type="submission" date="2019-10" db="EMBL/GenBank/DDBJ databases">
        <title>Assembly and Annotation for the nematode Trichostrongylus colubriformis.</title>
        <authorList>
            <person name="Martin J."/>
        </authorList>
    </citation>
    <scope>NUCLEOTIDE SEQUENCE [LARGE SCALE GENOMIC DNA]</scope>
    <source>
        <strain evidence="3">G859</strain>
        <tissue evidence="3">Whole worm</tissue>
    </source>
</reference>
<name>A0AAN8IUM3_TRICO</name>
<gene>
    <name evidence="3" type="ORF">GCK32_014245</name>
</gene>
<dbReference type="AlphaFoldDB" id="A0AAN8IUM3"/>
<keyword evidence="4" id="KW-1185">Reference proteome</keyword>
<dbReference type="InterPro" id="IPR052823">
    <property type="entry name" value="SXP/RAL-2_related"/>
</dbReference>
<accession>A0AAN8IUM3</accession>
<dbReference type="EMBL" id="WIXE01005458">
    <property type="protein sequence ID" value="KAK5982172.1"/>
    <property type="molecule type" value="Genomic_DNA"/>
</dbReference>
<evidence type="ECO:0000313" key="4">
    <source>
        <dbReference type="Proteomes" id="UP001331761"/>
    </source>
</evidence>
<evidence type="ECO:0000259" key="2">
    <source>
        <dbReference type="Pfam" id="PF02520"/>
    </source>
</evidence>
<dbReference type="PANTHER" id="PTHR21593">
    <property type="entry name" value="PRION-LIKE- Q/N-RICH -DOMAIN-BEARING PROTEIN PROTEIN"/>
    <property type="match status" value="1"/>
</dbReference>
<keyword evidence="1" id="KW-0732">Signal</keyword>
<protein>
    <recommendedName>
        <fullName evidence="2">SXP/RAL-2 family protein Ani s 5-like cation-binding domain-containing protein</fullName>
    </recommendedName>
</protein>
<feature type="signal peptide" evidence="1">
    <location>
        <begin position="1"/>
        <end position="19"/>
    </location>
</feature>
<organism evidence="3 4">
    <name type="scientific">Trichostrongylus colubriformis</name>
    <name type="common">Black scour worm</name>
    <dbReference type="NCBI Taxonomy" id="6319"/>
    <lineage>
        <taxon>Eukaryota</taxon>
        <taxon>Metazoa</taxon>
        <taxon>Ecdysozoa</taxon>
        <taxon>Nematoda</taxon>
        <taxon>Chromadorea</taxon>
        <taxon>Rhabditida</taxon>
        <taxon>Rhabditina</taxon>
        <taxon>Rhabditomorpha</taxon>
        <taxon>Strongyloidea</taxon>
        <taxon>Trichostrongylidae</taxon>
        <taxon>Trichostrongylus</taxon>
    </lineage>
</organism>
<comment type="caution">
    <text evidence="3">The sequence shown here is derived from an EMBL/GenBank/DDBJ whole genome shotgun (WGS) entry which is preliminary data.</text>
</comment>
<dbReference type="InterPro" id="IPR003677">
    <property type="entry name" value="ANIS5_cation-bd"/>
</dbReference>